<protein>
    <submittedName>
        <fullName evidence="2">Uncharacterized protein</fullName>
    </submittedName>
</protein>
<dbReference type="Proteomes" id="UP001054811">
    <property type="component" value="Chromosome"/>
</dbReference>
<evidence type="ECO:0000313" key="2">
    <source>
        <dbReference type="EMBL" id="UUT35934.1"/>
    </source>
</evidence>
<proteinExistence type="predicted"/>
<feature type="region of interest" description="Disordered" evidence="1">
    <location>
        <begin position="1"/>
        <end position="69"/>
    </location>
</feature>
<evidence type="ECO:0000313" key="3">
    <source>
        <dbReference type="Proteomes" id="UP001054811"/>
    </source>
</evidence>
<sequence>MFSSVSSAPGELPSSSRSRVRERREHGERLGHAAGVGERPHPARVQGLVVRAGDGERGERRGSVIGPAARAQRIGTGCLGPGAQGGRGIPHRV</sequence>
<dbReference type="EMBL" id="CP091139">
    <property type="protein sequence ID" value="UUT35934.1"/>
    <property type="molecule type" value="Genomic_DNA"/>
</dbReference>
<reference evidence="2" key="1">
    <citation type="submission" date="2022-01" db="EMBL/GenBank/DDBJ databases">
        <title>Microbacterium eymi and Microbacterium rhizovicinus sp. nov., isolated from the rhizospheric soil of Elymus tsukushiensis, a plant native to the Dokdo Islands, Republic of Korea.</title>
        <authorList>
            <person name="Hwang Y.J."/>
        </authorList>
    </citation>
    <scope>NUCLEOTIDE SEQUENCE</scope>
    <source>
        <strain evidence="2">KUDC0405</strain>
    </source>
</reference>
<feature type="region of interest" description="Disordered" evidence="1">
    <location>
        <begin position="74"/>
        <end position="93"/>
    </location>
</feature>
<feature type="compositionally biased region" description="Gly residues" evidence="1">
    <location>
        <begin position="77"/>
        <end position="93"/>
    </location>
</feature>
<organism evidence="2 3">
    <name type="scientific">Microbacterium elymi</name>
    <dbReference type="NCBI Taxonomy" id="2909587"/>
    <lineage>
        <taxon>Bacteria</taxon>
        <taxon>Bacillati</taxon>
        <taxon>Actinomycetota</taxon>
        <taxon>Actinomycetes</taxon>
        <taxon>Micrococcales</taxon>
        <taxon>Microbacteriaceae</taxon>
        <taxon>Microbacterium</taxon>
    </lineage>
</organism>
<feature type="compositionally biased region" description="Basic and acidic residues" evidence="1">
    <location>
        <begin position="53"/>
        <end position="62"/>
    </location>
</feature>
<name>A0ABY5NLC7_9MICO</name>
<keyword evidence="3" id="KW-1185">Reference proteome</keyword>
<evidence type="ECO:0000256" key="1">
    <source>
        <dbReference type="SAM" id="MobiDB-lite"/>
    </source>
</evidence>
<gene>
    <name evidence="2" type="ORF">L2X98_22605</name>
</gene>
<feature type="compositionally biased region" description="Basic and acidic residues" evidence="1">
    <location>
        <begin position="22"/>
        <end position="31"/>
    </location>
</feature>
<accession>A0ABY5NLC7</accession>